<name>A0A2A6Z8L9_9FIRM</name>
<comment type="caution">
    <text evidence="1">The sequence shown here is derived from an EMBL/GenBank/DDBJ whole genome shotgun (WGS) entry which is preliminary data.</text>
</comment>
<dbReference type="AlphaFoldDB" id="A0A2A6Z8L9"/>
<evidence type="ECO:0000313" key="2">
    <source>
        <dbReference type="Proteomes" id="UP000220752"/>
    </source>
</evidence>
<sequence>MKTRRFALCLATVFLVAIYINIQRSHTFTLSNDEGTIKTEQIQPLWGTVKVSGDCDTEVVFTDVETGEKYRIGYITQGVTERIKLERGKWYKVAGGGNLTLNPVNIRVE</sequence>
<proteinExistence type="predicted"/>
<keyword evidence="2" id="KW-1185">Reference proteome</keyword>
<reference evidence="1 2" key="1">
    <citation type="journal article" date="2017" name="Front. Microbiol.">
        <title>New Insights into the Diversity of the Genus Faecalibacterium.</title>
        <authorList>
            <person name="Benevides L."/>
            <person name="Burman S."/>
            <person name="Martin R."/>
            <person name="Robert V."/>
            <person name="Thomas M."/>
            <person name="Miquel S."/>
            <person name="Chain F."/>
            <person name="Sokol H."/>
            <person name="Bermudez-Humaran L.G."/>
            <person name="Morrison M."/>
            <person name="Langella P."/>
            <person name="Azevedo V.A."/>
            <person name="Chatel J.M."/>
            <person name="Soares S."/>
        </authorList>
    </citation>
    <scope>NUCLEOTIDE SEQUENCE [LARGE SCALE GENOMIC DNA]</scope>
    <source>
        <strain evidence="2">CNCM I-4540</strain>
    </source>
</reference>
<dbReference type="Proteomes" id="UP000220752">
    <property type="component" value="Unassembled WGS sequence"/>
</dbReference>
<evidence type="ECO:0000313" key="1">
    <source>
        <dbReference type="EMBL" id="PDX57735.1"/>
    </source>
</evidence>
<organism evidence="1 2">
    <name type="scientific">Faecalibacterium langellae</name>
    <dbReference type="NCBI Taxonomy" id="3435293"/>
    <lineage>
        <taxon>Bacteria</taxon>
        <taxon>Bacillati</taxon>
        <taxon>Bacillota</taxon>
        <taxon>Clostridia</taxon>
        <taxon>Eubacteriales</taxon>
        <taxon>Oscillospiraceae</taxon>
        <taxon>Faecalibacterium</taxon>
    </lineage>
</organism>
<dbReference type="RefSeq" id="WP_097778305.1">
    <property type="nucleotide sequence ID" value="NZ_CABMES010000017.1"/>
</dbReference>
<dbReference type="EMBL" id="NMTQ01000037">
    <property type="protein sequence ID" value="PDX57735.1"/>
    <property type="molecule type" value="Genomic_DNA"/>
</dbReference>
<accession>A0A2A6Z8L9</accession>
<protein>
    <submittedName>
        <fullName evidence="1">Uncharacterized protein</fullName>
    </submittedName>
</protein>
<gene>
    <name evidence="1" type="ORF">CGS46_14680</name>
</gene>